<proteinExistence type="predicted"/>
<dbReference type="EMBL" id="HBIV01011320">
    <property type="protein sequence ID" value="CAE0656861.1"/>
    <property type="molecule type" value="Transcribed_RNA"/>
</dbReference>
<protein>
    <submittedName>
        <fullName evidence="2">Uncharacterized protein</fullName>
    </submittedName>
</protein>
<dbReference type="AlphaFoldDB" id="A0A7S3YN79"/>
<gene>
    <name evidence="2" type="ORF">LGLO00237_LOCUS8445</name>
</gene>
<feature type="compositionally biased region" description="Basic and acidic residues" evidence="1">
    <location>
        <begin position="37"/>
        <end position="49"/>
    </location>
</feature>
<sequence length="156" mass="18092">MHVSSLRARVIAACTCHRARVIRPRRRYKAMDIGSINEKKEQKKKEEKRQKKKTSRKQAKRAADGPAATPPILSSSSLKKKKTTTTKKEERTKTTTKIKKKEKNKSKTNMKRKNIGTPHNKRGMKREIAHTIQNACLLSRHYPPCFVLYKHITLYI</sequence>
<feature type="compositionally biased region" description="Basic residues" evidence="1">
    <location>
        <begin position="94"/>
        <end position="122"/>
    </location>
</feature>
<feature type="compositionally biased region" description="Basic residues" evidence="1">
    <location>
        <begin position="50"/>
        <end position="60"/>
    </location>
</feature>
<evidence type="ECO:0000256" key="1">
    <source>
        <dbReference type="SAM" id="MobiDB-lite"/>
    </source>
</evidence>
<accession>A0A7S3YN79</accession>
<feature type="region of interest" description="Disordered" evidence="1">
    <location>
        <begin position="32"/>
        <end position="122"/>
    </location>
</feature>
<reference evidence="2" key="1">
    <citation type="submission" date="2021-01" db="EMBL/GenBank/DDBJ databases">
        <authorList>
            <person name="Corre E."/>
            <person name="Pelletier E."/>
            <person name="Niang G."/>
            <person name="Scheremetjew M."/>
            <person name="Finn R."/>
            <person name="Kale V."/>
            <person name="Holt S."/>
            <person name="Cochrane G."/>
            <person name="Meng A."/>
            <person name="Brown T."/>
            <person name="Cohen L."/>
        </authorList>
    </citation>
    <scope>NUCLEOTIDE SEQUENCE</scope>
    <source>
        <strain evidence="2">CCCM811</strain>
    </source>
</reference>
<organism evidence="2">
    <name type="scientific">Lotharella globosa</name>
    <dbReference type="NCBI Taxonomy" id="91324"/>
    <lineage>
        <taxon>Eukaryota</taxon>
        <taxon>Sar</taxon>
        <taxon>Rhizaria</taxon>
        <taxon>Cercozoa</taxon>
        <taxon>Chlorarachniophyceae</taxon>
        <taxon>Lotharella</taxon>
    </lineage>
</organism>
<name>A0A7S3YN79_9EUKA</name>
<evidence type="ECO:0000313" key="2">
    <source>
        <dbReference type="EMBL" id="CAE0656861.1"/>
    </source>
</evidence>